<reference evidence="1" key="1">
    <citation type="submission" date="2021-03" db="EMBL/GenBank/DDBJ databases">
        <title>Draft genome sequence of rust myrtle Austropuccinia psidii MF-1, a brazilian biotype.</title>
        <authorList>
            <person name="Quecine M.C."/>
            <person name="Pachon D.M.R."/>
            <person name="Bonatelli M.L."/>
            <person name="Correr F.H."/>
            <person name="Franceschini L.M."/>
            <person name="Leite T.F."/>
            <person name="Margarido G.R.A."/>
            <person name="Almeida C.A."/>
            <person name="Ferrarezi J.A."/>
            <person name="Labate C.A."/>
        </authorList>
    </citation>
    <scope>NUCLEOTIDE SEQUENCE</scope>
    <source>
        <strain evidence="1">MF-1</strain>
    </source>
</reference>
<organism evidence="1 2">
    <name type="scientific">Austropuccinia psidii MF-1</name>
    <dbReference type="NCBI Taxonomy" id="1389203"/>
    <lineage>
        <taxon>Eukaryota</taxon>
        <taxon>Fungi</taxon>
        <taxon>Dikarya</taxon>
        <taxon>Basidiomycota</taxon>
        <taxon>Pucciniomycotina</taxon>
        <taxon>Pucciniomycetes</taxon>
        <taxon>Pucciniales</taxon>
        <taxon>Sphaerophragmiaceae</taxon>
        <taxon>Austropuccinia</taxon>
    </lineage>
</organism>
<comment type="caution">
    <text evidence="1">The sequence shown here is derived from an EMBL/GenBank/DDBJ whole genome shotgun (WGS) entry which is preliminary data.</text>
</comment>
<evidence type="ECO:0000313" key="2">
    <source>
        <dbReference type="Proteomes" id="UP000765509"/>
    </source>
</evidence>
<sequence>MSSNSIKTPSPANIHNVVAQTSTPFSKHTIQKAIGMLNYLALHTQPDIMFTTNLISQFISKPTMSHWKLVKHLLHHLNATQGLGIHYTKAQQNKDELVGWAYADYTTSLVTKKSHSGYLIRFLGNPISWTTKKQ</sequence>
<evidence type="ECO:0000313" key="1">
    <source>
        <dbReference type="EMBL" id="MBW0469746.1"/>
    </source>
</evidence>
<dbReference type="EMBL" id="AVOT02002264">
    <property type="protein sequence ID" value="MBW0469746.1"/>
    <property type="molecule type" value="Genomic_DNA"/>
</dbReference>
<name>A0A9Q3BRV7_9BASI</name>
<keyword evidence="2" id="KW-1185">Reference proteome</keyword>
<gene>
    <name evidence="1" type="ORF">O181_009461</name>
</gene>
<protein>
    <recommendedName>
        <fullName evidence="3">Reverse transcriptase Ty1/copia-type domain-containing protein</fullName>
    </recommendedName>
</protein>
<dbReference type="PANTHER" id="PTHR11439">
    <property type="entry name" value="GAG-POL-RELATED RETROTRANSPOSON"/>
    <property type="match status" value="1"/>
</dbReference>
<dbReference type="PANTHER" id="PTHR11439:SF486">
    <property type="entry name" value="RLK (RECEPTOR-LIKE KINASE) PROTEIN, PUTATIVE-RELATED"/>
    <property type="match status" value="1"/>
</dbReference>
<proteinExistence type="predicted"/>
<dbReference type="AlphaFoldDB" id="A0A9Q3BRV7"/>
<accession>A0A9Q3BRV7</accession>
<evidence type="ECO:0008006" key="3">
    <source>
        <dbReference type="Google" id="ProtNLM"/>
    </source>
</evidence>
<dbReference type="Proteomes" id="UP000765509">
    <property type="component" value="Unassembled WGS sequence"/>
</dbReference>
<dbReference type="OrthoDB" id="2518268at2759"/>